<feature type="compositionally biased region" description="Basic and acidic residues" evidence="1">
    <location>
        <begin position="77"/>
        <end position="89"/>
    </location>
</feature>
<comment type="caution">
    <text evidence="2">The sequence shown here is derived from an EMBL/GenBank/DDBJ whole genome shotgun (WGS) entry which is preliminary data.</text>
</comment>
<protein>
    <submittedName>
        <fullName evidence="2">Uncharacterized protein</fullName>
    </submittedName>
</protein>
<name>A0ABC8TLP6_9AQUA</name>
<reference evidence="2 3" key="1">
    <citation type="submission" date="2024-02" db="EMBL/GenBank/DDBJ databases">
        <authorList>
            <person name="Vignale AGUSTIN F."/>
            <person name="Sosa J E."/>
            <person name="Modenutti C."/>
        </authorList>
    </citation>
    <scope>NUCLEOTIDE SEQUENCE [LARGE SCALE GENOMIC DNA]</scope>
</reference>
<sequence length="102" mass="12174">MLNIEPLEGKNSPIMHIESTSDTNSHGPSFLSLAHHVLYNSSQMLIYISVYKQYKNQRWASSKIRPEYLRKKMMQQQKDRENRRTENDKSRKKKEKEKSAIY</sequence>
<evidence type="ECO:0000313" key="3">
    <source>
        <dbReference type="Proteomes" id="UP001642360"/>
    </source>
</evidence>
<dbReference type="Proteomes" id="UP001642360">
    <property type="component" value="Unassembled WGS sequence"/>
</dbReference>
<keyword evidence="3" id="KW-1185">Reference proteome</keyword>
<accession>A0ABC8TLP6</accession>
<dbReference type="AlphaFoldDB" id="A0ABC8TLP6"/>
<organism evidence="2 3">
    <name type="scientific">Ilex paraguariensis</name>
    <name type="common">yerba mate</name>
    <dbReference type="NCBI Taxonomy" id="185542"/>
    <lineage>
        <taxon>Eukaryota</taxon>
        <taxon>Viridiplantae</taxon>
        <taxon>Streptophyta</taxon>
        <taxon>Embryophyta</taxon>
        <taxon>Tracheophyta</taxon>
        <taxon>Spermatophyta</taxon>
        <taxon>Magnoliopsida</taxon>
        <taxon>eudicotyledons</taxon>
        <taxon>Gunneridae</taxon>
        <taxon>Pentapetalae</taxon>
        <taxon>asterids</taxon>
        <taxon>campanulids</taxon>
        <taxon>Aquifoliales</taxon>
        <taxon>Aquifoliaceae</taxon>
        <taxon>Ilex</taxon>
    </lineage>
</organism>
<feature type="region of interest" description="Disordered" evidence="1">
    <location>
        <begin position="1"/>
        <end position="26"/>
    </location>
</feature>
<proteinExistence type="predicted"/>
<evidence type="ECO:0000256" key="1">
    <source>
        <dbReference type="SAM" id="MobiDB-lite"/>
    </source>
</evidence>
<evidence type="ECO:0000313" key="2">
    <source>
        <dbReference type="EMBL" id="CAK9170385.1"/>
    </source>
</evidence>
<feature type="region of interest" description="Disordered" evidence="1">
    <location>
        <begin position="65"/>
        <end position="102"/>
    </location>
</feature>
<gene>
    <name evidence="2" type="ORF">ILEXP_LOCUS39867</name>
</gene>
<dbReference type="EMBL" id="CAUOFW020005491">
    <property type="protein sequence ID" value="CAK9170385.1"/>
    <property type="molecule type" value="Genomic_DNA"/>
</dbReference>